<dbReference type="SUPFAM" id="SSF53323">
    <property type="entry name" value="Pyruvate-ferredoxin oxidoreductase, PFOR, domain III"/>
    <property type="match status" value="1"/>
</dbReference>
<keyword evidence="3" id="KW-0670">Pyruvate</keyword>
<dbReference type="OrthoDB" id="9800445at2"/>
<accession>A0A3N0B1N5</accession>
<dbReference type="InterPro" id="IPR002869">
    <property type="entry name" value="Pyrv_flavodox_OxRed_cen"/>
</dbReference>
<sequence>MKNIVLTGIGGQGTVLAAKTLAQAAQARGWHVRTAETIGMAQRGGSVVSHVRMGDCGEQAAAPLVSEGCADMLIAFEPGEGVRMARILRPGGVMVTASRVVQPVTASLSKEPYEASAMLEALRVKAACVKEVARVEPEPACEERQGGASCINPTDSGSFLMPDQKSAQEAAPSISTLYVVNEAPILDRIGNARTLNIVLLTVAVHAGVLGLTLQEFKDAVAACVKPRFKDMNLATIDAVEALLA</sequence>
<dbReference type="PANTHER" id="PTHR43854:SF1">
    <property type="entry name" value="INDOLEPYRUVATE OXIDOREDUCTASE SUBUNIT IORB"/>
    <property type="match status" value="1"/>
</dbReference>
<keyword evidence="1" id="KW-0560">Oxidoreductase</keyword>
<dbReference type="RefSeq" id="WP_123208419.1">
    <property type="nucleotide sequence ID" value="NZ_QIBX01000004.1"/>
</dbReference>
<evidence type="ECO:0000259" key="2">
    <source>
        <dbReference type="Pfam" id="PF01558"/>
    </source>
</evidence>
<dbReference type="Proteomes" id="UP000269591">
    <property type="component" value="Unassembled WGS sequence"/>
</dbReference>
<dbReference type="InterPro" id="IPR019752">
    <property type="entry name" value="Pyrv/ketoisovalerate_OxRed_cat"/>
</dbReference>
<evidence type="ECO:0000313" key="4">
    <source>
        <dbReference type="Proteomes" id="UP000269591"/>
    </source>
</evidence>
<keyword evidence="4" id="KW-1185">Reference proteome</keyword>
<organism evidence="3 4">
    <name type="scientific">Slackia equolifaciens</name>
    <dbReference type="NCBI Taxonomy" id="498718"/>
    <lineage>
        <taxon>Bacteria</taxon>
        <taxon>Bacillati</taxon>
        <taxon>Actinomycetota</taxon>
        <taxon>Coriobacteriia</taxon>
        <taxon>Eggerthellales</taxon>
        <taxon>Eggerthellaceae</taxon>
        <taxon>Slackia</taxon>
    </lineage>
</organism>
<dbReference type="GO" id="GO:0016903">
    <property type="term" value="F:oxidoreductase activity, acting on the aldehyde or oxo group of donors"/>
    <property type="evidence" value="ECO:0007669"/>
    <property type="project" value="InterPro"/>
</dbReference>
<proteinExistence type="predicted"/>
<comment type="caution">
    <text evidence="3">The sequence shown here is derived from an EMBL/GenBank/DDBJ whole genome shotgun (WGS) entry which is preliminary data.</text>
</comment>
<evidence type="ECO:0000256" key="1">
    <source>
        <dbReference type="ARBA" id="ARBA00023002"/>
    </source>
</evidence>
<dbReference type="InterPro" id="IPR052198">
    <property type="entry name" value="IorB_Oxidoreductase"/>
</dbReference>
<gene>
    <name evidence="3" type="ORF">DMP06_03760</name>
</gene>
<evidence type="ECO:0000313" key="3">
    <source>
        <dbReference type="EMBL" id="RNL40800.1"/>
    </source>
</evidence>
<reference evidence="4" key="1">
    <citation type="submission" date="2018-05" db="EMBL/GenBank/DDBJ databases">
        <title>Genome Sequencing of selected type strains of the family Eggerthellaceae.</title>
        <authorList>
            <person name="Danylec N."/>
            <person name="Stoll D.A."/>
            <person name="Doetsch A."/>
            <person name="Huch M."/>
        </authorList>
    </citation>
    <scope>NUCLEOTIDE SEQUENCE [LARGE SCALE GENOMIC DNA]</scope>
    <source>
        <strain evidence="4">DSM 24851</strain>
    </source>
</reference>
<dbReference type="Pfam" id="PF01558">
    <property type="entry name" value="POR"/>
    <property type="match status" value="1"/>
</dbReference>
<dbReference type="AlphaFoldDB" id="A0A3N0B1N5"/>
<dbReference type="PANTHER" id="PTHR43854">
    <property type="entry name" value="INDOLEPYRUVATE OXIDOREDUCTASE SUBUNIT IORB"/>
    <property type="match status" value="1"/>
</dbReference>
<feature type="domain" description="Pyruvate/ketoisovalerate oxidoreductase catalytic" evidence="2">
    <location>
        <begin position="10"/>
        <end position="238"/>
    </location>
</feature>
<dbReference type="EMBL" id="QIBX01000004">
    <property type="protein sequence ID" value="RNL40800.1"/>
    <property type="molecule type" value="Genomic_DNA"/>
</dbReference>
<name>A0A3N0B1N5_9ACTN</name>
<protein>
    <submittedName>
        <fullName evidence="3">Pyruvate ferredoxin oxidoreductase</fullName>
    </submittedName>
</protein>
<dbReference type="Gene3D" id="3.40.920.10">
    <property type="entry name" value="Pyruvate-ferredoxin oxidoreductase, PFOR, domain III"/>
    <property type="match status" value="1"/>
</dbReference>